<dbReference type="EMBL" id="JAQQWM010000007">
    <property type="protein sequence ID" value="KAK8057081.1"/>
    <property type="molecule type" value="Genomic_DNA"/>
</dbReference>
<feature type="compositionally biased region" description="Low complexity" evidence="1">
    <location>
        <begin position="341"/>
        <end position="358"/>
    </location>
</feature>
<name>A0ABR1UG49_9PEZI</name>
<protein>
    <submittedName>
        <fullName evidence="2">Uncharacterized protein</fullName>
    </submittedName>
</protein>
<organism evidence="2 3">
    <name type="scientific">Apiospora saccharicola</name>
    <dbReference type="NCBI Taxonomy" id="335842"/>
    <lineage>
        <taxon>Eukaryota</taxon>
        <taxon>Fungi</taxon>
        <taxon>Dikarya</taxon>
        <taxon>Ascomycota</taxon>
        <taxon>Pezizomycotina</taxon>
        <taxon>Sordariomycetes</taxon>
        <taxon>Xylariomycetidae</taxon>
        <taxon>Amphisphaeriales</taxon>
        <taxon>Apiosporaceae</taxon>
        <taxon>Apiospora</taxon>
    </lineage>
</organism>
<feature type="compositionally biased region" description="Basic residues" evidence="1">
    <location>
        <begin position="323"/>
        <end position="332"/>
    </location>
</feature>
<comment type="caution">
    <text evidence="2">The sequence shown here is derived from an EMBL/GenBank/DDBJ whole genome shotgun (WGS) entry which is preliminary data.</text>
</comment>
<reference evidence="2 3" key="1">
    <citation type="submission" date="2023-01" db="EMBL/GenBank/DDBJ databases">
        <title>Analysis of 21 Apiospora genomes using comparative genomics revels a genus with tremendous synthesis potential of carbohydrate active enzymes and secondary metabolites.</title>
        <authorList>
            <person name="Sorensen T."/>
        </authorList>
    </citation>
    <scope>NUCLEOTIDE SEQUENCE [LARGE SCALE GENOMIC DNA]</scope>
    <source>
        <strain evidence="2 3">CBS 83171</strain>
    </source>
</reference>
<keyword evidence="3" id="KW-1185">Reference proteome</keyword>
<proteinExistence type="predicted"/>
<gene>
    <name evidence="2" type="ORF">PG996_011018</name>
</gene>
<sequence>MASATADPAVAVHRVIDYARDRLETKLNKLTYDEAQYHARMPTPMGEARRARRDKALNMNGLTPEEAVAKTMCIVLKYWRETNNGLIDLSIKTKGKDIAKVAAEQKVPEVKEMVLKKLREDPGFFRDDEEEVAAAPSDQAGREKVEPADAQQWPMETPTRVQRPNRGRQLHQHQPNMQREQAAPVSLSPRKLRYATKDRNGNVVQEAPDLHRQTQAIDQANYRRAQSVAGPRGRTARGRGAGQSASRSPTKANHDHQQKDGEPALTRAERSGTPPNDRHPDDFPVKADPNPVPDAPKSTTFRSDTRDAYRVKLEHPTTPTKGGQRRNPRRGVCKIDRNAADADASATAIVVPSPARPRAAPRPGPASNSPAPPPPKHIETPPLARHVRREVP</sequence>
<dbReference type="Proteomes" id="UP001446871">
    <property type="component" value="Unassembled WGS sequence"/>
</dbReference>
<feature type="compositionally biased region" description="Pro residues" evidence="1">
    <location>
        <begin position="360"/>
        <end position="375"/>
    </location>
</feature>
<evidence type="ECO:0000313" key="2">
    <source>
        <dbReference type="EMBL" id="KAK8057081.1"/>
    </source>
</evidence>
<evidence type="ECO:0000256" key="1">
    <source>
        <dbReference type="SAM" id="MobiDB-lite"/>
    </source>
</evidence>
<feature type="compositionally biased region" description="Basic and acidic residues" evidence="1">
    <location>
        <begin position="303"/>
        <end position="315"/>
    </location>
</feature>
<feature type="compositionally biased region" description="Basic and acidic residues" evidence="1">
    <location>
        <begin position="252"/>
        <end position="285"/>
    </location>
</feature>
<accession>A0ABR1UG49</accession>
<evidence type="ECO:0000313" key="3">
    <source>
        <dbReference type="Proteomes" id="UP001446871"/>
    </source>
</evidence>
<feature type="region of interest" description="Disordered" evidence="1">
    <location>
        <begin position="133"/>
        <end position="392"/>
    </location>
</feature>